<dbReference type="EC" id="2.7.13.3" evidence="2"/>
<evidence type="ECO:0000256" key="3">
    <source>
        <dbReference type="ARBA" id="ARBA00022679"/>
    </source>
</evidence>
<evidence type="ECO:0000259" key="6">
    <source>
        <dbReference type="PROSITE" id="PS50109"/>
    </source>
</evidence>
<evidence type="ECO:0000256" key="1">
    <source>
        <dbReference type="ARBA" id="ARBA00000085"/>
    </source>
</evidence>
<keyword evidence="4" id="KW-0418">Kinase</keyword>
<dbReference type="InterPro" id="IPR013656">
    <property type="entry name" value="PAS_4"/>
</dbReference>
<dbReference type="GO" id="GO:0000160">
    <property type="term" value="P:phosphorelay signal transduction system"/>
    <property type="evidence" value="ECO:0007669"/>
    <property type="project" value="UniProtKB-KW"/>
</dbReference>
<gene>
    <name evidence="8" type="ORF">M622_06830</name>
</gene>
<dbReference type="Pfam" id="PF08448">
    <property type="entry name" value="PAS_4"/>
    <property type="match status" value="1"/>
</dbReference>
<evidence type="ECO:0000256" key="4">
    <source>
        <dbReference type="ARBA" id="ARBA00022777"/>
    </source>
</evidence>
<accession>S9ZLC8</accession>
<dbReference type="InterPro" id="IPR004358">
    <property type="entry name" value="Sig_transdc_His_kin-like_C"/>
</dbReference>
<dbReference type="OrthoDB" id="9792869at2"/>
<dbReference type="GO" id="GO:0004673">
    <property type="term" value="F:protein histidine kinase activity"/>
    <property type="evidence" value="ECO:0007669"/>
    <property type="project" value="UniProtKB-EC"/>
</dbReference>
<dbReference type="PANTHER" id="PTHR24421">
    <property type="entry name" value="NITRATE/NITRITE SENSOR PROTEIN NARX-RELATED"/>
    <property type="match status" value="1"/>
</dbReference>
<dbReference type="PROSITE" id="PS50109">
    <property type="entry name" value="HIS_KIN"/>
    <property type="match status" value="1"/>
</dbReference>
<comment type="caution">
    <text evidence="8">The sequence shown here is derived from an EMBL/GenBank/DDBJ whole genome shotgun (WGS) entry which is preliminary data.</text>
</comment>
<dbReference type="SMART" id="SM00387">
    <property type="entry name" value="HATPase_c"/>
    <property type="match status" value="1"/>
</dbReference>
<evidence type="ECO:0000256" key="5">
    <source>
        <dbReference type="ARBA" id="ARBA00023012"/>
    </source>
</evidence>
<keyword evidence="9" id="KW-1185">Reference proteome</keyword>
<dbReference type="STRING" id="1348657.M622_06830"/>
<dbReference type="Gene3D" id="2.10.70.100">
    <property type="match status" value="1"/>
</dbReference>
<dbReference type="SUPFAM" id="SSF55874">
    <property type="entry name" value="ATPase domain of HSP90 chaperone/DNA topoisomerase II/histidine kinase"/>
    <property type="match status" value="1"/>
</dbReference>
<organism evidence="8 9">
    <name type="scientific">Thauera terpenica 58Eu</name>
    <dbReference type="NCBI Taxonomy" id="1348657"/>
    <lineage>
        <taxon>Bacteria</taxon>
        <taxon>Pseudomonadati</taxon>
        <taxon>Pseudomonadota</taxon>
        <taxon>Betaproteobacteria</taxon>
        <taxon>Rhodocyclales</taxon>
        <taxon>Zoogloeaceae</taxon>
        <taxon>Thauera</taxon>
    </lineage>
</organism>
<dbReference type="PROSITE" id="PS50113">
    <property type="entry name" value="PAC"/>
    <property type="match status" value="1"/>
</dbReference>
<dbReference type="NCBIfam" id="TIGR00229">
    <property type="entry name" value="sensory_box"/>
    <property type="match status" value="1"/>
</dbReference>
<comment type="catalytic activity">
    <reaction evidence="1">
        <text>ATP + protein L-histidine = ADP + protein N-phospho-L-histidine.</text>
        <dbReference type="EC" id="2.7.13.3"/>
    </reaction>
</comment>
<evidence type="ECO:0000313" key="8">
    <source>
        <dbReference type="EMBL" id="EPZ14287.1"/>
    </source>
</evidence>
<proteinExistence type="predicted"/>
<dbReference type="SUPFAM" id="SSF55785">
    <property type="entry name" value="PYP-like sensor domain (PAS domain)"/>
    <property type="match status" value="1"/>
</dbReference>
<name>S9ZLC8_9RHOO</name>
<dbReference type="RefSeq" id="WP_021250744.1">
    <property type="nucleotide sequence ID" value="NZ_ATJV01000092.1"/>
</dbReference>
<reference evidence="8 9" key="1">
    <citation type="submission" date="2013-06" db="EMBL/GenBank/DDBJ databases">
        <title>Draft genome sequence of Thauera terpenica.</title>
        <authorList>
            <person name="Liu B."/>
            <person name="Frostegard A.H."/>
            <person name="Shapleigh J.P."/>
        </authorList>
    </citation>
    <scope>NUCLEOTIDE SEQUENCE [LARGE SCALE GENOMIC DNA]</scope>
    <source>
        <strain evidence="8 9">58Eu</strain>
    </source>
</reference>
<dbReference type="InterPro" id="IPR000014">
    <property type="entry name" value="PAS"/>
</dbReference>
<evidence type="ECO:0000256" key="2">
    <source>
        <dbReference type="ARBA" id="ARBA00012438"/>
    </source>
</evidence>
<dbReference type="Gene3D" id="3.30.450.20">
    <property type="entry name" value="PAS domain"/>
    <property type="match status" value="1"/>
</dbReference>
<protein>
    <recommendedName>
        <fullName evidence="2">histidine kinase</fullName>
        <ecNumber evidence="2">2.7.13.3</ecNumber>
    </recommendedName>
</protein>
<dbReference type="InterPro" id="IPR035965">
    <property type="entry name" value="PAS-like_dom_sf"/>
</dbReference>
<dbReference type="InterPro" id="IPR050482">
    <property type="entry name" value="Sensor_HK_TwoCompSys"/>
</dbReference>
<sequence>MPEYLPPPALCDLSAQPCAIKSALADVQRRLATTQALARIGDWTLERDSARTTWSPELFRMFERPLEWGAPDVNEISAYLSSESLERTRETFWHAIDSGERLTLEHEVVLPSGARRHQLTVIVPVADADGRVFMLYGTVQDITERKAIEAERMQHMARVAELSRRLMEVGEHERRQLAAALHDRSSPNLAALKLIFANISRALPASMDDELGLLLDDAKALLADTDMGIREICATLRPATLDYAGLAPAIREYASQVARHSHTAVELDLDERTAALPPELQTLLFRITQEALTNCTKHASATLVRVSLHCVAGQIRLQVCDDGCGFDPAQLGKVDGVTPGLGLITMRERAELAGGHFQMRSAPGNGTVIEVDLPAPTCKC</sequence>
<keyword evidence="5" id="KW-0902">Two-component regulatory system</keyword>
<dbReference type="EMBL" id="ATJV01000092">
    <property type="protein sequence ID" value="EPZ14287.1"/>
    <property type="molecule type" value="Genomic_DNA"/>
</dbReference>
<feature type="domain" description="Histidine kinase" evidence="6">
    <location>
        <begin position="284"/>
        <end position="377"/>
    </location>
</feature>
<evidence type="ECO:0000313" key="9">
    <source>
        <dbReference type="Proteomes" id="UP000015455"/>
    </source>
</evidence>
<feature type="domain" description="PAC" evidence="7">
    <location>
        <begin position="102"/>
        <end position="154"/>
    </location>
</feature>
<dbReference type="Proteomes" id="UP000015455">
    <property type="component" value="Unassembled WGS sequence"/>
</dbReference>
<keyword evidence="3" id="KW-0808">Transferase</keyword>
<dbReference type="PRINTS" id="PR00344">
    <property type="entry name" value="BCTRLSENSOR"/>
</dbReference>
<dbReference type="Gene3D" id="3.30.565.10">
    <property type="entry name" value="Histidine kinase-like ATPase, C-terminal domain"/>
    <property type="match status" value="1"/>
</dbReference>
<dbReference type="PANTHER" id="PTHR24421:SF58">
    <property type="entry name" value="SIGNAL TRANSDUCTION HISTIDINE-PROTEIN KINASE_PHOSPHATASE UHPB"/>
    <property type="match status" value="1"/>
</dbReference>
<dbReference type="CDD" id="cd16917">
    <property type="entry name" value="HATPase_UhpB-NarQ-NarX-like"/>
    <property type="match status" value="1"/>
</dbReference>
<dbReference type="InterPro" id="IPR000700">
    <property type="entry name" value="PAS-assoc_C"/>
</dbReference>
<evidence type="ECO:0000259" key="7">
    <source>
        <dbReference type="PROSITE" id="PS50113"/>
    </source>
</evidence>
<dbReference type="Pfam" id="PF02518">
    <property type="entry name" value="HATPase_c"/>
    <property type="match status" value="1"/>
</dbReference>
<dbReference type="InterPro" id="IPR036890">
    <property type="entry name" value="HATPase_C_sf"/>
</dbReference>
<dbReference type="InterPro" id="IPR005467">
    <property type="entry name" value="His_kinase_dom"/>
</dbReference>
<dbReference type="InterPro" id="IPR003594">
    <property type="entry name" value="HATPase_dom"/>
</dbReference>
<dbReference type="AlphaFoldDB" id="S9ZLC8"/>
<dbReference type="PATRIC" id="fig|1348657.5.peg.3352"/>
<dbReference type="eggNOG" id="COG4585">
    <property type="taxonomic scope" value="Bacteria"/>
</dbReference>